<dbReference type="GO" id="GO:0030246">
    <property type="term" value="F:carbohydrate binding"/>
    <property type="evidence" value="ECO:0007669"/>
    <property type="project" value="InterPro"/>
</dbReference>
<name>A0A3D9ZCS5_9ACTN</name>
<dbReference type="InterPro" id="IPR011013">
    <property type="entry name" value="Gal_mutarotase_sf_dom"/>
</dbReference>
<dbReference type="InterPro" id="IPR000602">
    <property type="entry name" value="Glyco_hydro_38_N"/>
</dbReference>
<evidence type="ECO:0000256" key="2">
    <source>
        <dbReference type="ARBA" id="ARBA00022833"/>
    </source>
</evidence>
<evidence type="ECO:0000313" key="4">
    <source>
        <dbReference type="EMBL" id="REF94709.1"/>
    </source>
</evidence>
<evidence type="ECO:0000259" key="3">
    <source>
        <dbReference type="Pfam" id="PF01074"/>
    </source>
</evidence>
<dbReference type="Gene3D" id="2.70.98.30">
    <property type="entry name" value="Golgi alpha-mannosidase II, domain 4"/>
    <property type="match status" value="1"/>
</dbReference>
<comment type="cofactor">
    <cofactor evidence="1">
        <name>Zn(2+)</name>
        <dbReference type="ChEBI" id="CHEBI:29105"/>
    </cofactor>
</comment>
<gene>
    <name evidence="4" type="ORF">DFJ67_0650</name>
</gene>
<dbReference type="EMBL" id="QUMQ01000001">
    <property type="protein sequence ID" value="REF94709.1"/>
    <property type="molecule type" value="Genomic_DNA"/>
</dbReference>
<dbReference type="AlphaFoldDB" id="A0A3D9ZCS5"/>
<dbReference type="Pfam" id="PF01074">
    <property type="entry name" value="Glyco_hydro_38N"/>
    <property type="match status" value="1"/>
</dbReference>
<keyword evidence="5" id="KW-1185">Reference proteome</keyword>
<reference evidence="4 5" key="1">
    <citation type="submission" date="2018-08" db="EMBL/GenBank/DDBJ databases">
        <title>Sequencing the genomes of 1000 actinobacteria strains.</title>
        <authorList>
            <person name="Klenk H.-P."/>
        </authorList>
    </citation>
    <scope>NUCLEOTIDE SEQUENCE [LARGE SCALE GENOMIC DNA]</scope>
    <source>
        <strain evidence="4 5">DSM 44099</strain>
    </source>
</reference>
<dbReference type="GO" id="GO:0006013">
    <property type="term" value="P:mannose metabolic process"/>
    <property type="evidence" value="ECO:0007669"/>
    <property type="project" value="InterPro"/>
</dbReference>
<dbReference type="InterPro" id="IPR050843">
    <property type="entry name" value="Glycosyl_Hydrlase_38"/>
</dbReference>
<proteinExistence type="predicted"/>
<dbReference type="GO" id="GO:0004559">
    <property type="term" value="F:alpha-mannosidase activity"/>
    <property type="evidence" value="ECO:0007669"/>
    <property type="project" value="InterPro"/>
</dbReference>
<dbReference type="InterPro" id="IPR011330">
    <property type="entry name" value="Glyco_hydro/deAcase_b/a-brl"/>
</dbReference>
<dbReference type="Proteomes" id="UP000256913">
    <property type="component" value="Unassembled WGS sequence"/>
</dbReference>
<protein>
    <submittedName>
        <fullName evidence="4">Glycosyl hydrolase family 38</fullName>
    </submittedName>
</protein>
<dbReference type="Gene3D" id="3.20.110.10">
    <property type="entry name" value="Glycoside hydrolase 38, N terminal domain"/>
    <property type="match status" value="1"/>
</dbReference>
<dbReference type="SUPFAM" id="SSF88713">
    <property type="entry name" value="Glycoside hydrolase/deacetylase"/>
    <property type="match status" value="1"/>
</dbReference>
<dbReference type="CDD" id="cd10791">
    <property type="entry name" value="GH38N_AMII_like_1"/>
    <property type="match status" value="1"/>
</dbReference>
<keyword evidence="2" id="KW-0862">Zinc</keyword>
<accession>A0A3D9ZCS5</accession>
<dbReference type="PANTHER" id="PTHR11607:SF3">
    <property type="entry name" value="LYSOSOMAL ALPHA-MANNOSIDASE"/>
    <property type="match status" value="1"/>
</dbReference>
<feature type="domain" description="Glycoside hydrolase family 38 N-terminal" evidence="3">
    <location>
        <begin position="125"/>
        <end position="428"/>
    </location>
</feature>
<dbReference type="OrthoDB" id="237949at2"/>
<keyword evidence="4" id="KW-0378">Hydrolase</keyword>
<sequence length="1027" mass="111284">MTSRLLRARLGSPGYEDMRATLRAAGTATVAERDGVTVTAAALPLFRNDIRDDGKGLRQAVRVTVQGGSGGTATLADGDRVVDSGTVEAGRIDLWLPEVTAPREVTIEVAGLSGRFTVEPQRKFTVHVMHHSHLDIGYTDRQGVVLRHHLDYLDSAVELSTTTDEWPDDAKFRWTVESALPVQRWLESRDDAAVARFIELVKQGRIEVTAMPFQLHTEACSVEELHRMLRFTDELRDRHGIPVTSAMHTDVPGAVVGFVDALAASGVRYLSAAHNWAGRSVPFLTGGQDLGRPFWWRSPAGNRVLVWFTDSSHGMAYMEGNVVGLAESFAASVDLLPGYLHQVANKPVPYGSEAFGWSVLDVEGLTKKPYPHDLLHLRVQGGNADNAGPSILPPSIVRAWNEAYAYPKLRMATNTEFFEEAQQRFGDRIEEHEGDWTDWWADGLGSGARPLGYARKAQHAVRHAETLHQLAGAAGEAAPAVEAIYDKLGLFDEHTWGAANPWHDHEDGFDSGGMQWARKCEMAYSAADDAEDLRRAGAHRLGARFAAPDGTLAAYLVTNLGQADRTDLATVFVPASTVPFETSLSIVDPRSGAVVPHHEEEQNPIDWPTRPGGRWVSFVAADVPATGHVRFDVVAATEKAQSPIDLGQTWQVQNEFYRVDVDPTDGSIVSVFDKRAGRELVNRDAYAGLNQYVYDKYSTAPHINHLTGHIEATDEHLTLLGGRSIGRRPSIVRAQRTAVGETLEIELDAEGTGWLRSTISVTYGVPRVDITNRMEKDGTPAKESVFFAFPFALPAPVAWELTGGVGGPDVPTVPGAAQHMTPIRHWIAFDDGELTAAWATLQAPLAMIGDLFLPYAPFPPTVKPKPAEPGTVYSWALNNIWDTNFPAQQQGETTFQYAIASRSGADPRELGAAAAAGLADPFVAAPVTGGAEAPLAPPVHRWATVDHPLIRVAGFGPSRRGHDLVVYLASTAAEPVTVTLGIERMTAAAVGTSLERDQVPVDVTEGTVQIPVPPGGFVAVSVDRSEA</sequence>
<dbReference type="SUPFAM" id="SSF74650">
    <property type="entry name" value="Galactose mutarotase-like"/>
    <property type="match status" value="1"/>
</dbReference>
<evidence type="ECO:0000313" key="5">
    <source>
        <dbReference type="Proteomes" id="UP000256913"/>
    </source>
</evidence>
<dbReference type="PANTHER" id="PTHR11607">
    <property type="entry name" value="ALPHA-MANNOSIDASE"/>
    <property type="match status" value="1"/>
</dbReference>
<evidence type="ECO:0000256" key="1">
    <source>
        <dbReference type="ARBA" id="ARBA00001947"/>
    </source>
</evidence>
<organism evidence="4 5">
    <name type="scientific">Asanoa ferruginea</name>
    <dbReference type="NCBI Taxonomy" id="53367"/>
    <lineage>
        <taxon>Bacteria</taxon>
        <taxon>Bacillati</taxon>
        <taxon>Actinomycetota</taxon>
        <taxon>Actinomycetes</taxon>
        <taxon>Micromonosporales</taxon>
        <taxon>Micromonosporaceae</taxon>
        <taxon>Asanoa</taxon>
    </lineage>
</organism>
<comment type="caution">
    <text evidence="4">The sequence shown here is derived from an EMBL/GenBank/DDBJ whole genome shotgun (WGS) entry which is preliminary data.</text>
</comment>
<dbReference type="InterPro" id="IPR027291">
    <property type="entry name" value="Glyco_hydro_38_N_sf"/>
</dbReference>
<dbReference type="RefSeq" id="WP_116066481.1">
    <property type="nucleotide sequence ID" value="NZ_BONB01000001.1"/>
</dbReference>